<gene>
    <name evidence="2" type="ORF">ACFQ07_10225</name>
</gene>
<feature type="non-terminal residue" evidence="2">
    <location>
        <position position="41"/>
    </location>
</feature>
<comment type="caution">
    <text evidence="2">The sequence shown here is derived from an EMBL/GenBank/DDBJ whole genome shotgun (WGS) entry which is preliminary data.</text>
</comment>
<dbReference type="InterPro" id="IPR001509">
    <property type="entry name" value="Epimerase_deHydtase"/>
</dbReference>
<accession>A0ABW3CGC2</accession>
<evidence type="ECO:0000313" key="3">
    <source>
        <dbReference type="Proteomes" id="UP001597083"/>
    </source>
</evidence>
<dbReference type="InterPro" id="IPR036291">
    <property type="entry name" value="NAD(P)-bd_dom_sf"/>
</dbReference>
<dbReference type="Pfam" id="PF01370">
    <property type="entry name" value="Epimerase"/>
    <property type="match status" value="1"/>
</dbReference>
<protein>
    <submittedName>
        <fullName evidence="2">NAD-dependent epimerase/dehydratase family protein</fullName>
    </submittedName>
</protein>
<dbReference type="SUPFAM" id="SSF51735">
    <property type="entry name" value="NAD(P)-binding Rossmann-fold domains"/>
    <property type="match status" value="1"/>
</dbReference>
<feature type="domain" description="NAD-dependent epimerase/dehydratase" evidence="1">
    <location>
        <begin position="2"/>
        <end position="36"/>
    </location>
</feature>
<dbReference type="EMBL" id="JBHTIR010001476">
    <property type="protein sequence ID" value="MFD0852602.1"/>
    <property type="molecule type" value="Genomic_DNA"/>
</dbReference>
<evidence type="ECO:0000313" key="2">
    <source>
        <dbReference type="EMBL" id="MFD0852602.1"/>
    </source>
</evidence>
<evidence type="ECO:0000259" key="1">
    <source>
        <dbReference type="Pfam" id="PF01370"/>
    </source>
</evidence>
<reference evidence="3" key="1">
    <citation type="journal article" date="2019" name="Int. J. Syst. Evol. Microbiol.">
        <title>The Global Catalogue of Microorganisms (GCM) 10K type strain sequencing project: providing services to taxonomists for standard genome sequencing and annotation.</title>
        <authorList>
            <consortium name="The Broad Institute Genomics Platform"/>
            <consortium name="The Broad Institute Genome Sequencing Center for Infectious Disease"/>
            <person name="Wu L."/>
            <person name="Ma J."/>
        </authorList>
    </citation>
    <scope>NUCLEOTIDE SEQUENCE [LARGE SCALE GENOMIC DNA]</scope>
    <source>
        <strain evidence="3">JCM 31696</strain>
    </source>
</reference>
<organism evidence="2 3">
    <name type="scientific">Actinomadura adrarensis</name>
    <dbReference type="NCBI Taxonomy" id="1819600"/>
    <lineage>
        <taxon>Bacteria</taxon>
        <taxon>Bacillati</taxon>
        <taxon>Actinomycetota</taxon>
        <taxon>Actinomycetes</taxon>
        <taxon>Streptosporangiales</taxon>
        <taxon>Thermomonosporaceae</taxon>
        <taxon>Actinomadura</taxon>
    </lineage>
</organism>
<dbReference type="Gene3D" id="3.40.50.720">
    <property type="entry name" value="NAD(P)-binding Rossmann-like Domain"/>
    <property type="match status" value="1"/>
</dbReference>
<sequence>MIVVTGATGNVGRPLVRMLAEAGEQVTAVSRSRTEVADGVA</sequence>
<dbReference type="Proteomes" id="UP001597083">
    <property type="component" value="Unassembled WGS sequence"/>
</dbReference>
<proteinExistence type="predicted"/>
<name>A0ABW3CGC2_9ACTN</name>
<keyword evidence="3" id="KW-1185">Reference proteome</keyword>